<evidence type="ECO:0000313" key="3">
    <source>
        <dbReference type="Proteomes" id="UP001049176"/>
    </source>
</evidence>
<reference evidence="2" key="1">
    <citation type="journal article" date="2021" name="Genome Biol. Evol.">
        <title>The assembled and annotated genome of the fairy-ring fungus Marasmius oreades.</title>
        <authorList>
            <person name="Hiltunen M."/>
            <person name="Ament-Velasquez S.L."/>
            <person name="Johannesson H."/>
        </authorList>
    </citation>
    <scope>NUCLEOTIDE SEQUENCE</scope>
    <source>
        <strain evidence="2">03SP1</strain>
    </source>
</reference>
<dbReference type="AlphaFoldDB" id="A0A9P7UVM7"/>
<comment type="caution">
    <text evidence="2">The sequence shown here is derived from an EMBL/GenBank/DDBJ whole genome shotgun (WGS) entry which is preliminary data.</text>
</comment>
<accession>A0A9P7UVM7</accession>
<proteinExistence type="predicted"/>
<feature type="region of interest" description="Disordered" evidence="1">
    <location>
        <begin position="1"/>
        <end position="76"/>
    </location>
</feature>
<dbReference type="GeneID" id="66075354"/>
<sequence length="113" mass="12327">MPFSKETDSSHPTIIREAEKSLAPQADDKAVTTPAANENPEHSAVQNNERNGDVPVRHSEFVPTSVESSEASEGGKEAWMTICGWSELTFNPLESSTKCSQTDSWILQFCTVG</sequence>
<dbReference type="EMBL" id="CM032183">
    <property type="protein sequence ID" value="KAG7095540.1"/>
    <property type="molecule type" value="Genomic_DNA"/>
</dbReference>
<dbReference type="KEGG" id="more:E1B28_006278"/>
<name>A0A9P7UVM7_9AGAR</name>
<evidence type="ECO:0000256" key="1">
    <source>
        <dbReference type="SAM" id="MobiDB-lite"/>
    </source>
</evidence>
<dbReference type="Proteomes" id="UP001049176">
    <property type="component" value="Chromosome 3"/>
</dbReference>
<feature type="compositionally biased region" description="Basic and acidic residues" evidence="1">
    <location>
        <begin position="1"/>
        <end position="30"/>
    </location>
</feature>
<gene>
    <name evidence="2" type="ORF">E1B28_006278</name>
</gene>
<organism evidence="2 3">
    <name type="scientific">Marasmius oreades</name>
    <name type="common">fairy-ring Marasmius</name>
    <dbReference type="NCBI Taxonomy" id="181124"/>
    <lineage>
        <taxon>Eukaryota</taxon>
        <taxon>Fungi</taxon>
        <taxon>Dikarya</taxon>
        <taxon>Basidiomycota</taxon>
        <taxon>Agaricomycotina</taxon>
        <taxon>Agaricomycetes</taxon>
        <taxon>Agaricomycetidae</taxon>
        <taxon>Agaricales</taxon>
        <taxon>Marasmiineae</taxon>
        <taxon>Marasmiaceae</taxon>
        <taxon>Marasmius</taxon>
    </lineage>
</organism>
<feature type="compositionally biased region" description="Basic and acidic residues" evidence="1">
    <location>
        <begin position="50"/>
        <end position="60"/>
    </location>
</feature>
<keyword evidence="3" id="KW-1185">Reference proteome</keyword>
<evidence type="ECO:0000313" key="2">
    <source>
        <dbReference type="EMBL" id="KAG7095540.1"/>
    </source>
</evidence>
<protein>
    <submittedName>
        <fullName evidence="2">Uncharacterized protein</fullName>
    </submittedName>
</protein>
<dbReference type="RefSeq" id="XP_043012010.1">
    <property type="nucleotide sequence ID" value="XM_043150920.1"/>
</dbReference>